<dbReference type="Gene3D" id="3.40.50.720">
    <property type="entry name" value="NAD(P)-binding Rossmann-like Domain"/>
    <property type="match status" value="1"/>
</dbReference>
<keyword evidence="4" id="KW-0566">Pantothenate biosynthesis</keyword>
<feature type="region of interest" description="Disordered" evidence="5">
    <location>
        <begin position="308"/>
        <end position="338"/>
    </location>
</feature>
<proteinExistence type="inferred from homology"/>
<dbReference type="InterPro" id="IPR036291">
    <property type="entry name" value="NAD(P)-bd_dom_sf"/>
</dbReference>
<dbReference type="InterPro" id="IPR013328">
    <property type="entry name" value="6PGD_dom2"/>
</dbReference>
<sequence>MRFVVYGAGAIGGVVAARLLQHGHDVTAIARGAHLETIQESGLRVQDPTGEQVVPLRAVPHPAALEWRGDEVVLIAVKSQHSAGVLRDLAAAAPNEVAVVSLQNGVSNEDEALRRFPNVYGVMVALPAVHLEPGVVKAYSTPVTGMLDIGRHPSGVDATAQQISEAFTGATLLSHVEDRISRWKWRKLFMNLGNAVGAVCGPGERGGDLWKRAVAEADRVVAAAGIDVVDVDEERQRRQGVLTMGDVAGEPHPGSSSWQSLARRAPDIETDYLNGEIVLLGRRHGVPTPVNAVLQRLANDLVARGAEPGSVSRDEVERLIDAEPAPRTAQEATATGRA</sequence>
<dbReference type="SUPFAM" id="SSF48179">
    <property type="entry name" value="6-phosphogluconate dehydrogenase C-terminal domain-like"/>
    <property type="match status" value="1"/>
</dbReference>
<dbReference type="EMBL" id="JBHTCQ010000004">
    <property type="protein sequence ID" value="MFC7406659.1"/>
    <property type="molecule type" value="Genomic_DNA"/>
</dbReference>
<dbReference type="InterPro" id="IPR008927">
    <property type="entry name" value="6-PGluconate_DH-like_C_sf"/>
</dbReference>
<evidence type="ECO:0000259" key="6">
    <source>
        <dbReference type="Pfam" id="PF02558"/>
    </source>
</evidence>
<evidence type="ECO:0000256" key="1">
    <source>
        <dbReference type="ARBA" id="ARBA00007870"/>
    </source>
</evidence>
<accession>A0ABW2QB28</accession>
<dbReference type="Pfam" id="PF02558">
    <property type="entry name" value="ApbA"/>
    <property type="match status" value="1"/>
</dbReference>
<organism evidence="8 9">
    <name type="scientific">Georgenia alba</name>
    <dbReference type="NCBI Taxonomy" id="2233858"/>
    <lineage>
        <taxon>Bacteria</taxon>
        <taxon>Bacillati</taxon>
        <taxon>Actinomycetota</taxon>
        <taxon>Actinomycetes</taxon>
        <taxon>Micrococcales</taxon>
        <taxon>Bogoriellaceae</taxon>
        <taxon>Georgenia</taxon>
    </lineage>
</organism>
<comment type="catalytic activity">
    <reaction evidence="4">
        <text>(R)-pantoate + NADP(+) = 2-dehydropantoate + NADPH + H(+)</text>
        <dbReference type="Rhea" id="RHEA:16233"/>
        <dbReference type="ChEBI" id="CHEBI:11561"/>
        <dbReference type="ChEBI" id="CHEBI:15378"/>
        <dbReference type="ChEBI" id="CHEBI:15980"/>
        <dbReference type="ChEBI" id="CHEBI:57783"/>
        <dbReference type="ChEBI" id="CHEBI:58349"/>
        <dbReference type="EC" id="1.1.1.169"/>
    </reaction>
</comment>
<evidence type="ECO:0000313" key="8">
    <source>
        <dbReference type="EMBL" id="MFC7406659.1"/>
    </source>
</evidence>
<dbReference type="NCBIfam" id="TIGR00745">
    <property type="entry name" value="apbA_panE"/>
    <property type="match status" value="1"/>
</dbReference>
<dbReference type="RefSeq" id="WP_382396195.1">
    <property type="nucleotide sequence ID" value="NZ_JBHTCQ010000004.1"/>
</dbReference>
<feature type="domain" description="Ketopantoate reductase N-terminal" evidence="6">
    <location>
        <begin position="4"/>
        <end position="138"/>
    </location>
</feature>
<dbReference type="InterPro" id="IPR013332">
    <property type="entry name" value="KPR_N"/>
</dbReference>
<dbReference type="SUPFAM" id="SSF51735">
    <property type="entry name" value="NAD(P)-binding Rossmann-fold domains"/>
    <property type="match status" value="1"/>
</dbReference>
<keyword evidence="2 4" id="KW-0521">NADP</keyword>
<comment type="pathway">
    <text evidence="4">Cofactor biosynthesis; (R)-pantothenate biosynthesis; (R)-pantoate from 3-methyl-2-oxobutanoate: step 2/2.</text>
</comment>
<evidence type="ECO:0000313" key="9">
    <source>
        <dbReference type="Proteomes" id="UP001596455"/>
    </source>
</evidence>
<keyword evidence="9" id="KW-1185">Reference proteome</keyword>
<name>A0ABW2QB28_9MICO</name>
<dbReference type="PANTHER" id="PTHR21708">
    <property type="entry name" value="PROBABLE 2-DEHYDROPANTOATE 2-REDUCTASE"/>
    <property type="match status" value="1"/>
</dbReference>
<gene>
    <name evidence="8" type="ORF">ACFQQL_16185</name>
</gene>
<keyword evidence="3 4" id="KW-0560">Oxidoreductase</keyword>
<evidence type="ECO:0000256" key="2">
    <source>
        <dbReference type="ARBA" id="ARBA00022857"/>
    </source>
</evidence>
<comment type="similarity">
    <text evidence="1 4">Belongs to the ketopantoate reductase family.</text>
</comment>
<dbReference type="InterPro" id="IPR013752">
    <property type="entry name" value="KPA_reductase"/>
</dbReference>
<dbReference type="InterPro" id="IPR003710">
    <property type="entry name" value="ApbA"/>
</dbReference>
<dbReference type="Gene3D" id="1.10.1040.10">
    <property type="entry name" value="N-(1-d-carboxylethyl)-l-norvaline Dehydrogenase, domain 2"/>
    <property type="match status" value="1"/>
</dbReference>
<comment type="caution">
    <text evidence="8">The sequence shown here is derived from an EMBL/GenBank/DDBJ whole genome shotgun (WGS) entry which is preliminary data.</text>
</comment>
<dbReference type="InterPro" id="IPR051402">
    <property type="entry name" value="KPR-Related"/>
</dbReference>
<evidence type="ECO:0000256" key="4">
    <source>
        <dbReference type="RuleBase" id="RU362068"/>
    </source>
</evidence>
<evidence type="ECO:0000256" key="3">
    <source>
        <dbReference type="ARBA" id="ARBA00023002"/>
    </source>
</evidence>
<feature type="domain" description="Ketopantoate reductase C-terminal" evidence="7">
    <location>
        <begin position="180"/>
        <end position="299"/>
    </location>
</feature>
<dbReference type="EC" id="1.1.1.169" evidence="4"/>
<dbReference type="PANTHER" id="PTHR21708:SF26">
    <property type="entry name" value="2-DEHYDROPANTOATE 2-REDUCTASE"/>
    <property type="match status" value="1"/>
</dbReference>
<comment type="function">
    <text evidence="4">Catalyzes the NADPH-dependent reduction of ketopantoate into pantoic acid.</text>
</comment>
<dbReference type="Pfam" id="PF08546">
    <property type="entry name" value="ApbA_C"/>
    <property type="match status" value="1"/>
</dbReference>
<protein>
    <recommendedName>
        <fullName evidence="4">2-dehydropantoate 2-reductase</fullName>
        <ecNumber evidence="4">1.1.1.169</ecNumber>
    </recommendedName>
    <alternativeName>
        <fullName evidence="4">Ketopantoate reductase</fullName>
    </alternativeName>
</protein>
<evidence type="ECO:0000256" key="5">
    <source>
        <dbReference type="SAM" id="MobiDB-lite"/>
    </source>
</evidence>
<feature type="compositionally biased region" description="Basic and acidic residues" evidence="5">
    <location>
        <begin position="312"/>
        <end position="321"/>
    </location>
</feature>
<dbReference type="Proteomes" id="UP001596455">
    <property type="component" value="Unassembled WGS sequence"/>
</dbReference>
<reference evidence="9" key="1">
    <citation type="journal article" date="2019" name="Int. J. Syst. Evol. Microbiol.">
        <title>The Global Catalogue of Microorganisms (GCM) 10K type strain sequencing project: providing services to taxonomists for standard genome sequencing and annotation.</title>
        <authorList>
            <consortium name="The Broad Institute Genomics Platform"/>
            <consortium name="The Broad Institute Genome Sequencing Center for Infectious Disease"/>
            <person name="Wu L."/>
            <person name="Ma J."/>
        </authorList>
    </citation>
    <scope>NUCLEOTIDE SEQUENCE [LARGE SCALE GENOMIC DNA]</scope>
    <source>
        <strain evidence="9">JCM 1490</strain>
    </source>
</reference>
<evidence type="ECO:0000259" key="7">
    <source>
        <dbReference type="Pfam" id="PF08546"/>
    </source>
</evidence>